<dbReference type="EMBL" id="QRDW01000011">
    <property type="protein sequence ID" value="RED45762.1"/>
    <property type="molecule type" value="Genomic_DNA"/>
</dbReference>
<comment type="subcellular location">
    <subcellularLocation>
        <location evidence="1 9">Cell inner membrane</location>
        <topology evidence="1 9">Multi-pass membrane protein</topology>
    </subcellularLocation>
</comment>
<dbReference type="Proteomes" id="UP000256845">
    <property type="component" value="Unassembled WGS sequence"/>
</dbReference>
<feature type="transmembrane region" description="Helical" evidence="9">
    <location>
        <begin position="45"/>
        <end position="64"/>
    </location>
</feature>
<evidence type="ECO:0000256" key="2">
    <source>
        <dbReference type="ARBA" id="ARBA00022448"/>
    </source>
</evidence>
<evidence type="ECO:0000259" key="10">
    <source>
        <dbReference type="Pfam" id="PF04290"/>
    </source>
</evidence>
<gene>
    <name evidence="11" type="ORF">DFP90_1119</name>
</gene>
<keyword evidence="2 9" id="KW-0813">Transport</keyword>
<evidence type="ECO:0000256" key="8">
    <source>
        <dbReference type="ARBA" id="ARBA00038436"/>
    </source>
</evidence>
<dbReference type="PANTHER" id="PTHR35011:SF2">
    <property type="entry name" value="2,3-DIKETO-L-GULONATE TRAP TRANSPORTER SMALL PERMEASE PROTEIN YIAM"/>
    <property type="match status" value="1"/>
</dbReference>
<keyword evidence="7 9" id="KW-0472">Membrane</keyword>
<keyword evidence="12" id="KW-1185">Reference proteome</keyword>
<evidence type="ECO:0000256" key="5">
    <source>
        <dbReference type="ARBA" id="ARBA00022692"/>
    </source>
</evidence>
<dbReference type="PANTHER" id="PTHR35011">
    <property type="entry name" value="2,3-DIKETO-L-GULONATE TRAP TRANSPORTER SMALL PERMEASE PROTEIN YIAM"/>
    <property type="match status" value="1"/>
</dbReference>
<evidence type="ECO:0000256" key="3">
    <source>
        <dbReference type="ARBA" id="ARBA00022475"/>
    </source>
</evidence>
<evidence type="ECO:0000256" key="9">
    <source>
        <dbReference type="RuleBase" id="RU369079"/>
    </source>
</evidence>
<evidence type="ECO:0000256" key="7">
    <source>
        <dbReference type="ARBA" id="ARBA00023136"/>
    </source>
</evidence>
<dbReference type="Pfam" id="PF04290">
    <property type="entry name" value="DctQ"/>
    <property type="match status" value="1"/>
</dbReference>
<dbReference type="GO" id="GO:0015740">
    <property type="term" value="P:C4-dicarboxylate transport"/>
    <property type="evidence" value="ECO:0007669"/>
    <property type="project" value="TreeGrafter"/>
</dbReference>
<proteinExistence type="inferred from homology"/>
<dbReference type="GO" id="GO:0005886">
    <property type="term" value="C:plasma membrane"/>
    <property type="evidence" value="ECO:0007669"/>
    <property type="project" value="UniProtKB-SubCell"/>
</dbReference>
<dbReference type="RefSeq" id="WP_115938305.1">
    <property type="nucleotide sequence ID" value="NZ_QRDW01000011.1"/>
</dbReference>
<evidence type="ECO:0000256" key="4">
    <source>
        <dbReference type="ARBA" id="ARBA00022519"/>
    </source>
</evidence>
<comment type="function">
    <text evidence="9">Part of the tripartite ATP-independent periplasmic (TRAP) transport system.</text>
</comment>
<reference evidence="11 12" key="1">
    <citation type="submission" date="2018-07" db="EMBL/GenBank/DDBJ databases">
        <title>Genomic Encyclopedia of Type Strains, Phase III (KMG-III): the genomes of soil and plant-associated and newly described type strains.</title>
        <authorList>
            <person name="Whitman W."/>
        </authorList>
    </citation>
    <scope>NUCLEOTIDE SEQUENCE [LARGE SCALE GENOMIC DNA]</scope>
    <source>
        <strain evidence="11 12">CECT 8488</strain>
    </source>
</reference>
<organism evidence="11 12">
    <name type="scientific">Aestuariispira insulae</name>
    <dbReference type="NCBI Taxonomy" id="1461337"/>
    <lineage>
        <taxon>Bacteria</taxon>
        <taxon>Pseudomonadati</taxon>
        <taxon>Pseudomonadota</taxon>
        <taxon>Alphaproteobacteria</taxon>
        <taxon>Rhodospirillales</taxon>
        <taxon>Kiloniellaceae</taxon>
        <taxon>Aestuariispira</taxon>
    </lineage>
</organism>
<dbReference type="OrthoDB" id="7363060at2"/>
<sequence>MFDRFHRLLFLITRAVAWIGMLFLLGAMFVTTADIILRKINTEGIFGTIDLVQLMIVAAAYLSIPHAFMTKSHVAVTILSDRMPARLAALTGLVGMGLSCAFMFSIAWFGYDQAAMQHEYGDISQTLGVPLIYYWIPLLFGAGLAAFVTLVLSLEFVVGLLTGGDESAAGRD</sequence>
<accession>A0A3D9H8C9</accession>
<comment type="similarity">
    <text evidence="8 9">Belongs to the TRAP transporter small permease family.</text>
</comment>
<evidence type="ECO:0000256" key="6">
    <source>
        <dbReference type="ARBA" id="ARBA00022989"/>
    </source>
</evidence>
<evidence type="ECO:0000256" key="1">
    <source>
        <dbReference type="ARBA" id="ARBA00004429"/>
    </source>
</evidence>
<dbReference type="GO" id="GO:0022857">
    <property type="term" value="F:transmembrane transporter activity"/>
    <property type="evidence" value="ECO:0007669"/>
    <property type="project" value="UniProtKB-UniRule"/>
</dbReference>
<keyword evidence="4 9" id="KW-0997">Cell inner membrane</keyword>
<protein>
    <recommendedName>
        <fullName evidence="9">TRAP transporter small permease protein</fullName>
    </recommendedName>
</protein>
<dbReference type="InterPro" id="IPR007387">
    <property type="entry name" value="TRAP_DctQ"/>
</dbReference>
<feature type="transmembrane region" description="Helical" evidence="9">
    <location>
        <begin position="85"/>
        <end position="111"/>
    </location>
</feature>
<comment type="caution">
    <text evidence="11">The sequence shown here is derived from an EMBL/GenBank/DDBJ whole genome shotgun (WGS) entry which is preliminary data.</text>
</comment>
<name>A0A3D9H8C9_9PROT</name>
<keyword evidence="5 9" id="KW-0812">Transmembrane</keyword>
<feature type="domain" description="Tripartite ATP-independent periplasmic transporters DctQ component" evidence="10">
    <location>
        <begin position="28"/>
        <end position="152"/>
    </location>
</feature>
<keyword evidence="6 9" id="KW-1133">Transmembrane helix</keyword>
<feature type="transmembrane region" description="Helical" evidence="9">
    <location>
        <begin position="131"/>
        <end position="152"/>
    </location>
</feature>
<dbReference type="InterPro" id="IPR055348">
    <property type="entry name" value="DctQ"/>
</dbReference>
<keyword evidence="3" id="KW-1003">Cell membrane</keyword>
<comment type="subunit">
    <text evidence="9">The complex comprises the extracytoplasmic solute receptor protein and the two transmembrane proteins.</text>
</comment>
<dbReference type="AlphaFoldDB" id="A0A3D9H8C9"/>
<evidence type="ECO:0000313" key="12">
    <source>
        <dbReference type="Proteomes" id="UP000256845"/>
    </source>
</evidence>
<feature type="transmembrane region" description="Helical" evidence="9">
    <location>
        <begin position="12"/>
        <end position="33"/>
    </location>
</feature>
<evidence type="ECO:0000313" key="11">
    <source>
        <dbReference type="EMBL" id="RED45762.1"/>
    </source>
</evidence>